<evidence type="ECO:0000256" key="9">
    <source>
        <dbReference type="ARBA" id="ARBA00023212"/>
    </source>
</evidence>
<evidence type="ECO:0000256" key="10">
    <source>
        <dbReference type="ARBA" id="ARBA00023242"/>
    </source>
</evidence>
<evidence type="ECO:0000256" key="12">
    <source>
        <dbReference type="ARBA" id="ARBA00032583"/>
    </source>
</evidence>
<keyword evidence="11" id="KW-0137">Centromere</keyword>
<accession>A0A0M8MY72</accession>
<evidence type="ECO:0000256" key="11">
    <source>
        <dbReference type="ARBA" id="ARBA00023328"/>
    </source>
</evidence>
<evidence type="ECO:0000256" key="6">
    <source>
        <dbReference type="ARBA" id="ARBA00022454"/>
    </source>
</evidence>
<dbReference type="InterPro" id="IPR013251">
    <property type="entry name" value="DASH_Spc19"/>
</dbReference>
<evidence type="ECO:0000256" key="13">
    <source>
        <dbReference type="SAM" id="Coils"/>
    </source>
</evidence>
<dbReference type="GeneID" id="28729578"/>
<evidence type="ECO:0000256" key="3">
    <source>
        <dbReference type="ARBA" id="ARBA00004629"/>
    </source>
</evidence>
<evidence type="ECO:0000313" key="15">
    <source>
        <dbReference type="Proteomes" id="UP000037751"/>
    </source>
</evidence>
<dbReference type="AlphaFoldDB" id="A0A0M8MY72"/>
<evidence type="ECO:0000313" key="14">
    <source>
        <dbReference type="EMBL" id="KOS16140.1"/>
    </source>
</evidence>
<keyword evidence="9" id="KW-0206">Cytoskeleton</keyword>
<dbReference type="RefSeq" id="XP_017993772.1">
    <property type="nucleotide sequence ID" value="XM_018137702.1"/>
</dbReference>
<keyword evidence="13" id="KW-0175">Coiled coil</keyword>
<dbReference type="PANTHER" id="PTHR28262">
    <property type="entry name" value="DASH COMPLEX SUBUNIT SPC19"/>
    <property type="match status" value="1"/>
</dbReference>
<dbReference type="Proteomes" id="UP000037751">
    <property type="component" value="Unassembled WGS sequence"/>
</dbReference>
<comment type="caution">
    <text evidence="14">The sequence shown here is derived from an EMBL/GenBank/DDBJ whole genome shotgun (WGS) entry which is preliminary data.</text>
</comment>
<evidence type="ECO:0000256" key="1">
    <source>
        <dbReference type="ARBA" id="ARBA00004123"/>
    </source>
</evidence>
<dbReference type="GO" id="GO:0042729">
    <property type="term" value="C:DASH complex"/>
    <property type="evidence" value="ECO:0007669"/>
    <property type="project" value="InterPro"/>
</dbReference>
<evidence type="ECO:0000256" key="5">
    <source>
        <dbReference type="ARBA" id="ARBA00016329"/>
    </source>
</evidence>
<dbReference type="GO" id="GO:0008608">
    <property type="term" value="P:attachment of spindle microtubules to kinetochore"/>
    <property type="evidence" value="ECO:0007669"/>
    <property type="project" value="InterPro"/>
</dbReference>
<dbReference type="OrthoDB" id="3361333at2759"/>
<keyword evidence="8" id="KW-0995">Kinetochore</keyword>
<dbReference type="Pfam" id="PF08287">
    <property type="entry name" value="DASH_Spc19"/>
    <property type="match status" value="1"/>
</dbReference>
<evidence type="ECO:0000256" key="7">
    <source>
        <dbReference type="ARBA" id="ARBA00022490"/>
    </source>
</evidence>
<organism evidence="14 15">
    <name type="scientific">Malassezia pachydermatis</name>
    <dbReference type="NCBI Taxonomy" id="77020"/>
    <lineage>
        <taxon>Eukaryota</taxon>
        <taxon>Fungi</taxon>
        <taxon>Dikarya</taxon>
        <taxon>Basidiomycota</taxon>
        <taxon>Ustilaginomycotina</taxon>
        <taxon>Malasseziomycetes</taxon>
        <taxon>Malasseziales</taxon>
        <taxon>Malasseziaceae</taxon>
        <taxon>Malassezia</taxon>
    </lineage>
</organism>
<gene>
    <name evidence="14" type="ORF">Malapachy_3225</name>
</gene>
<dbReference type="PANTHER" id="PTHR28262:SF1">
    <property type="entry name" value="DASH COMPLEX SUBUNIT SPC19"/>
    <property type="match status" value="1"/>
</dbReference>
<dbReference type="VEuPathDB" id="FungiDB:Malapachy_3225"/>
<protein>
    <recommendedName>
        <fullName evidence="5">DASH complex subunit SPC19</fullName>
    </recommendedName>
    <alternativeName>
        <fullName evidence="12">Outer kinetochore protein SPC19</fullName>
    </alternativeName>
</protein>
<reference evidence="14 15" key="1">
    <citation type="submission" date="2015-07" db="EMBL/GenBank/DDBJ databases">
        <title>Draft Genome Sequence of Malassezia furfur CBS1878 and Malassezia pachydermatis CBS1879.</title>
        <authorList>
            <person name="Triana S."/>
            <person name="Ohm R."/>
            <person name="Gonzalez A."/>
            <person name="DeCock H."/>
            <person name="Restrepo S."/>
            <person name="Celis A."/>
        </authorList>
    </citation>
    <scope>NUCLEOTIDE SEQUENCE [LARGE SCALE GENOMIC DNA]</scope>
    <source>
        <strain evidence="14 15">CBS 1879</strain>
    </source>
</reference>
<dbReference type="GO" id="GO:0005876">
    <property type="term" value="C:spindle microtubule"/>
    <property type="evidence" value="ECO:0007669"/>
    <property type="project" value="InterPro"/>
</dbReference>
<evidence type="ECO:0000256" key="2">
    <source>
        <dbReference type="ARBA" id="ARBA00004186"/>
    </source>
</evidence>
<keyword evidence="7" id="KW-0963">Cytoplasm</keyword>
<comment type="subcellular location">
    <subcellularLocation>
        <location evidence="3">Chromosome</location>
        <location evidence="3">Centromere</location>
        <location evidence="3">Kinetochore</location>
    </subcellularLocation>
    <subcellularLocation>
        <location evidence="2">Cytoplasm</location>
        <location evidence="2">Cytoskeleton</location>
        <location evidence="2">Spindle</location>
    </subcellularLocation>
    <subcellularLocation>
        <location evidence="1">Nucleus</location>
    </subcellularLocation>
</comment>
<feature type="coiled-coil region" evidence="13">
    <location>
        <begin position="143"/>
        <end position="177"/>
    </location>
</feature>
<keyword evidence="15" id="KW-1185">Reference proteome</keyword>
<dbReference type="EMBL" id="LGAV01000001">
    <property type="protein sequence ID" value="KOS16140.1"/>
    <property type="molecule type" value="Genomic_DNA"/>
</dbReference>
<name>A0A0M8MY72_9BASI</name>
<comment type="similarity">
    <text evidence="4">Belongs to the DASH complex SPC19 family.</text>
</comment>
<dbReference type="STRING" id="77020.A0A0M8MY72"/>
<sequence length="179" mass="20344">MAPNVPRQSVYFNPNANANQLNNIYACIGRIRFACDTLHETNTALDFHTSDFSRLSTVLKNQRHFDLVSERDVKQAREHVAAEIAPLLRELIVRAEDVLAKNERHVRTLRNKATEELAKVEAHSQSQSIGGVRDEPGSPTVATLVAQAELEDKQRELEELRRERMSLMERVQAMEKDGN</sequence>
<evidence type="ECO:0000256" key="4">
    <source>
        <dbReference type="ARBA" id="ARBA00008952"/>
    </source>
</evidence>
<evidence type="ECO:0000256" key="8">
    <source>
        <dbReference type="ARBA" id="ARBA00022838"/>
    </source>
</evidence>
<keyword evidence="10" id="KW-0539">Nucleus</keyword>
<proteinExistence type="inferred from homology"/>
<keyword evidence="6" id="KW-0158">Chromosome</keyword>